<dbReference type="Pfam" id="PF06792">
    <property type="entry name" value="UPF0261"/>
    <property type="match status" value="1"/>
</dbReference>
<dbReference type="Proteomes" id="UP001258994">
    <property type="component" value="Chromosome"/>
</dbReference>
<dbReference type="Pfam" id="PF23189">
    <property type="entry name" value="UPF0261_C"/>
    <property type="match status" value="1"/>
</dbReference>
<dbReference type="PIRSF" id="PIRSF033271">
    <property type="entry name" value="UCP033271"/>
    <property type="match status" value="1"/>
</dbReference>
<dbReference type="InterPro" id="IPR051353">
    <property type="entry name" value="Tobamovirus_resist_UPF0261"/>
</dbReference>
<accession>A0ABY9TTW3</accession>
<keyword evidence="4" id="KW-1185">Reference proteome</keyword>
<dbReference type="PANTHER" id="PTHR31862">
    <property type="entry name" value="UPF0261 DOMAIN PROTEIN (AFU_ORTHOLOGUE AFUA_1G10120)"/>
    <property type="match status" value="1"/>
</dbReference>
<evidence type="ECO:0000313" key="4">
    <source>
        <dbReference type="Proteomes" id="UP001258994"/>
    </source>
</evidence>
<organism evidence="3 4">
    <name type="scientific">Thalassotalea psychrophila</name>
    <dbReference type="NCBI Taxonomy" id="3065647"/>
    <lineage>
        <taxon>Bacteria</taxon>
        <taxon>Pseudomonadati</taxon>
        <taxon>Pseudomonadota</taxon>
        <taxon>Gammaproteobacteria</taxon>
        <taxon>Alteromonadales</taxon>
        <taxon>Colwelliaceae</taxon>
        <taxon>Thalassotalea</taxon>
    </lineage>
</organism>
<evidence type="ECO:0000259" key="1">
    <source>
        <dbReference type="Pfam" id="PF06792"/>
    </source>
</evidence>
<name>A0ABY9TTW3_9GAMM</name>
<evidence type="ECO:0000259" key="2">
    <source>
        <dbReference type="Pfam" id="PF23189"/>
    </source>
</evidence>
<feature type="domain" description="UPF0261" evidence="2">
    <location>
        <begin position="198"/>
        <end position="415"/>
    </location>
</feature>
<dbReference type="PANTHER" id="PTHR31862:SF1">
    <property type="entry name" value="UPF0261 DOMAIN PROTEIN (AFU_ORTHOLOGUE AFUA_1G10120)"/>
    <property type="match status" value="1"/>
</dbReference>
<evidence type="ECO:0000313" key="3">
    <source>
        <dbReference type="EMBL" id="WNC72176.1"/>
    </source>
</evidence>
<gene>
    <name evidence="3" type="ORF">RGQ13_18950</name>
</gene>
<feature type="domain" description="UPF0261" evidence="1">
    <location>
        <begin position="15"/>
        <end position="190"/>
    </location>
</feature>
<sequence length="418" mass="45190">MNIRKGNKKITSSQKTVVILATMDTKGVECDFLRKEIQSLGFNAFLIDISVVGVTNIEVNIYKDEVALEGGSSMAALLEHPSRQEGSEVMVKGSIKLMNQLIANQKVDAIVSLGGTQGTNNGCKVMQALPYAFPKLMVSTMASGDTSAFVGIKDITMMFSVSDILGLNPFFRRILSNAAGAACGMAESYQKIKFAEGKPIVGISNLGVLTQGTVKAIELFKQRGYESIVFHAIGSGSRAMEQMMKDGIITAVFDYGLGDIADALYDGVRAADVERLTVAGKLGLPQVIVPGGIDHIGILLDEPNTVPEKYKNHQYSYHNPVIFVPRTNGDEMIVIMTEISKRLAHSKTKTVFMLPTKGVSSYSAADGDLFDPKSDHVLQLAVKKLLPKTIELIEMDNNAEDTAFVEKAVDTLISLIEA</sequence>
<protein>
    <submittedName>
        <fullName evidence="3">Tm-1-like ATP-binding domain-containing protein</fullName>
    </submittedName>
</protein>
<dbReference type="InterPro" id="IPR044122">
    <property type="entry name" value="UPF0261_N"/>
</dbReference>
<dbReference type="CDD" id="cd15488">
    <property type="entry name" value="Tm-1-like"/>
    <property type="match status" value="1"/>
</dbReference>
<reference evidence="4" key="1">
    <citation type="submission" date="2023-09" db="EMBL/GenBank/DDBJ databases">
        <authorList>
            <person name="Li S."/>
            <person name="Li X."/>
            <person name="Zhang C."/>
            <person name="Zhao Z."/>
        </authorList>
    </citation>
    <scope>NUCLEOTIDE SEQUENCE [LARGE SCALE GENOMIC DNA]</scope>
    <source>
        <strain evidence="4">SQ149</strain>
    </source>
</reference>
<dbReference type="InterPro" id="IPR008322">
    <property type="entry name" value="UPF0261"/>
</dbReference>
<dbReference type="InterPro" id="IPR056778">
    <property type="entry name" value="UPF0261_C"/>
</dbReference>
<dbReference type="Gene3D" id="3.40.50.12020">
    <property type="entry name" value="Uncharacterised protein family UPF0261, NN domain"/>
    <property type="match status" value="1"/>
</dbReference>
<dbReference type="Gene3D" id="3.40.50.12030">
    <property type="entry name" value="Uncharacterised protein family UPF0261, NC domain"/>
    <property type="match status" value="1"/>
</dbReference>
<dbReference type="NCBIfam" id="NF002674">
    <property type="entry name" value="PRK02399.1-2"/>
    <property type="match status" value="1"/>
</dbReference>
<proteinExistence type="predicted"/>
<dbReference type="RefSeq" id="WP_348391295.1">
    <property type="nucleotide sequence ID" value="NZ_CP134145.1"/>
</dbReference>
<dbReference type="EMBL" id="CP134145">
    <property type="protein sequence ID" value="WNC72176.1"/>
    <property type="molecule type" value="Genomic_DNA"/>
</dbReference>